<dbReference type="GO" id="GO:0009909">
    <property type="term" value="P:regulation of flower development"/>
    <property type="evidence" value="ECO:0000318"/>
    <property type="project" value="GO_Central"/>
</dbReference>
<dbReference type="AlphaFoldDB" id="I1IVB8"/>
<gene>
    <name evidence="6" type="primary">LOC106866906</name>
    <name evidence="5" type="ORF">BRADI_4g45330v3</name>
</gene>
<dbReference type="OMA" id="AEQQHYY"/>
<evidence type="ECO:0000256" key="3">
    <source>
        <dbReference type="PROSITE-ProRule" id="PRU00357"/>
    </source>
</evidence>
<dbReference type="InterPro" id="IPR010402">
    <property type="entry name" value="CCT_domain"/>
</dbReference>
<reference evidence="5" key="2">
    <citation type="submission" date="2017-06" db="EMBL/GenBank/DDBJ databases">
        <title>WGS assembly of Brachypodium distachyon.</title>
        <authorList>
            <consortium name="The International Brachypodium Initiative"/>
            <person name="Lucas S."/>
            <person name="Harmon-Smith M."/>
            <person name="Lail K."/>
            <person name="Tice H."/>
            <person name="Grimwood J."/>
            <person name="Bruce D."/>
            <person name="Barry K."/>
            <person name="Shu S."/>
            <person name="Lindquist E."/>
            <person name="Wang M."/>
            <person name="Pitluck S."/>
            <person name="Vogel J.P."/>
            <person name="Garvin D.F."/>
            <person name="Mockler T.C."/>
            <person name="Schmutz J."/>
            <person name="Rokhsar D."/>
            <person name="Bevan M.W."/>
        </authorList>
    </citation>
    <scope>NUCLEOTIDE SEQUENCE</scope>
    <source>
        <strain evidence="5">Bd21</strain>
    </source>
</reference>
<dbReference type="eggNOG" id="ENOG502RY4T">
    <property type="taxonomic scope" value="Eukaryota"/>
</dbReference>
<dbReference type="GO" id="GO:0005634">
    <property type="term" value="C:nucleus"/>
    <property type="evidence" value="ECO:0000318"/>
    <property type="project" value="GO_Central"/>
</dbReference>
<keyword evidence="2 3" id="KW-0539">Nucleus</keyword>
<sequence length="194" mass="22014">MYHHSSSSSYYCQGSNGFLPSQQSASSYSDLLQAEQQHYYSQRQQQQEPMQAQALFRRVLSTGDLGTPPSAPVAGKYSMEERRERIEKYRNKRNQRNFQKKITYACRKTLADSRPRVKGRFARNVDDVSDQQEDAATSEVSSIDSLVMNEANVVVNATDAASSSSMPEWWPAMQGALEMEDEELYLAVSTINLY</sequence>
<evidence type="ECO:0000256" key="1">
    <source>
        <dbReference type="ARBA" id="ARBA00004123"/>
    </source>
</evidence>
<dbReference type="PROSITE" id="PS51017">
    <property type="entry name" value="CCT"/>
    <property type="match status" value="1"/>
</dbReference>
<feature type="domain" description="CCT" evidence="4">
    <location>
        <begin position="82"/>
        <end position="124"/>
    </location>
</feature>
<dbReference type="PANTHER" id="PTHR31319:SF114">
    <property type="entry name" value="OS12G0262400 PROTEIN"/>
    <property type="match status" value="1"/>
</dbReference>
<reference evidence="6" key="3">
    <citation type="submission" date="2018-08" db="UniProtKB">
        <authorList>
            <consortium name="EnsemblPlants"/>
        </authorList>
    </citation>
    <scope>IDENTIFICATION</scope>
    <source>
        <strain evidence="6">cv. Bd21</strain>
    </source>
</reference>
<proteinExistence type="predicted"/>
<dbReference type="KEGG" id="bdi:106866906"/>
<dbReference type="RefSeq" id="XP_014758839.1">
    <property type="nucleotide sequence ID" value="XM_014903353.2"/>
</dbReference>
<dbReference type="HOGENOM" id="CLU_121137_0_0_1"/>
<dbReference type="EMBL" id="CM000883">
    <property type="protein sequence ID" value="KQJ92702.1"/>
    <property type="molecule type" value="Genomic_DNA"/>
</dbReference>
<organism evidence="5">
    <name type="scientific">Brachypodium distachyon</name>
    <name type="common">Purple false brome</name>
    <name type="synonym">Trachynia distachya</name>
    <dbReference type="NCBI Taxonomy" id="15368"/>
    <lineage>
        <taxon>Eukaryota</taxon>
        <taxon>Viridiplantae</taxon>
        <taxon>Streptophyta</taxon>
        <taxon>Embryophyta</taxon>
        <taxon>Tracheophyta</taxon>
        <taxon>Spermatophyta</taxon>
        <taxon>Magnoliopsida</taxon>
        <taxon>Liliopsida</taxon>
        <taxon>Poales</taxon>
        <taxon>Poaceae</taxon>
        <taxon>BOP clade</taxon>
        <taxon>Pooideae</taxon>
        <taxon>Stipodae</taxon>
        <taxon>Brachypodieae</taxon>
        <taxon>Brachypodium</taxon>
    </lineage>
</organism>
<protein>
    <recommendedName>
        <fullName evidence="4">CCT domain-containing protein</fullName>
    </recommendedName>
</protein>
<evidence type="ECO:0000313" key="5">
    <source>
        <dbReference type="EMBL" id="KQJ92702.1"/>
    </source>
</evidence>
<dbReference type="EnsemblPlants" id="KQJ92702">
    <property type="protein sequence ID" value="KQJ92702"/>
    <property type="gene ID" value="BRADI_4g45330v3"/>
</dbReference>
<dbReference type="Proteomes" id="UP000008810">
    <property type="component" value="Chromosome 4"/>
</dbReference>
<dbReference type="PANTHER" id="PTHR31319">
    <property type="entry name" value="ZINC FINGER PROTEIN CONSTANS-LIKE 4"/>
    <property type="match status" value="1"/>
</dbReference>
<dbReference type="Pfam" id="PF06203">
    <property type="entry name" value="CCT"/>
    <property type="match status" value="1"/>
</dbReference>
<name>I1IVB8_BRADI</name>
<dbReference type="Gramene" id="KQJ92702">
    <property type="protein sequence ID" value="KQJ92702"/>
    <property type="gene ID" value="BRADI_4g45330v3"/>
</dbReference>
<dbReference type="GeneID" id="106866906"/>
<dbReference type="OrthoDB" id="153872at2759"/>
<comment type="subcellular location">
    <subcellularLocation>
        <location evidence="1 3">Nucleus</location>
    </subcellularLocation>
</comment>
<dbReference type="InterPro" id="IPR045281">
    <property type="entry name" value="CONSTANS-like"/>
</dbReference>
<reference evidence="5 6" key="1">
    <citation type="journal article" date="2010" name="Nature">
        <title>Genome sequencing and analysis of the model grass Brachypodium distachyon.</title>
        <authorList>
            <consortium name="International Brachypodium Initiative"/>
        </authorList>
    </citation>
    <scope>NUCLEOTIDE SEQUENCE [LARGE SCALE GENOMIC DNA]</scope>
    <source>
        <strain evidence="5">Bd21</strain>
        <strain evidence="6">cv. Bd21</strain>
    </source>
</reference>
<evidence type="ECO:0000259" key="4">
    <source>
        <dbReference type="PROSITE" id="PS51017"/>
    </source>
</evidence>
<evidence type="ECO:0000256" key="2">
    <source>
        <dbReference type="ARBA" id="ARBA00023242"/>
    </source>
</evidence>
<keyword evidence="7" id="KW-1185">Reference proteome</keyword>
<evidence type="ECO:0000313" key="7">
    <source>
        <dbReference type="Proteomes" id="UP000008810"/>
    </source>
</evidence>
<accession>I1IVB8</accession>
<evidence type="ECO:0000313" key="6">
    <source>
        <dbReference type="EnsemblPlants" id="KQJ92702"/>
    </source>
</evidence>